<dbReference type="AlphaFoldDB" id="K1VVS1"/>
<feature type="region of interest" description="Disordered" evidence="1">
    <location>
        <begin position="298"/>
        <end position="317"/>
    </location>
</feature>
<dbReference type="EMBL" id="AMBO01000331">
    <property type="protein sequence ID" value="EKD00943.1"/>
    <property type="molecule type" value="Genomic_DNA"/>
</dbReference>
<gene>
    <name evidence="2" type="ORF">A1Q2_04816</name>
</gene>
<dbReference type="Proteomes" id="UP000006757">
    <property type="component" value="Unassembled WGS sequence"/>
</dbReference>
<dbReference type="InParanoid" id="K1VVS1"/>
<organism evidence="2 3">
    <name type="scientific">Trichosporon asahii var. asahii (strain CBS 8904)</name>
    <name type="common">Yeast</name>
    <dbReference type="NCBI Taxonomy" id="1220162"/>
    <lineage>
        <taxon>Eukaryota</taxon>
        <taxon>Fungi</taxon>
        <taxon>Dikarya</taxon>
        <taxon>Basidiomycota</taxon>
        <taxon>Agaricomycotina</taxon>
        <taxon>Tremellomycetes</taxon>
        <taxon>Trichosporonales</taxon>
        <taxon>Trichosporonaceae</taxon>
        <taxon>Trichosporon</taxon>
    </lineage>
</organism>
<sequence length="317" mass="35514">MAPASSSPDGGAVPMKKRWTKADKAAYRAKRDAPALRITASDFPAELLRVPRQDWSTVPGYQRRPHAYPNAPKLHVEILQAARRASVAWAAGRWREIDDEGFALVVLDKVMQLNEYMRTRTSSETSPTGKATTPDLPFAFVTYFENWKRRLAMLTDWMYDKHGASVRANAQAIIAAAPPATIPTLEFVQELVLHFCEAFHDPTDSVVAGRCWTTLQGVLSVKPLGKWYKPYCKSRAKPQRQPQPQPGSRVLVQHVQDMQDTPHRPRHKRKIAGRVHRVGDLSPLASHLAELARRSLESKSRSVMAPAQHVQGAQDHA</sequence>
<keyword evidence="3" id="KW-1185">Reference proteome</keyword>
<reference evidence="2 3" key="1">
    <citation type="journal article" date="2012" name="Eukaryot. Cell">
        <title>Genome sequence of the Trichosporon asahii environmental strain CBS 8904.</title>
        <authorList>
            <person name="Yang R.Y."/>
            <person name="Li H.T."/>
            <person name="Zhu H."/>
            <person name="Zhou G.P."/>
            <person name="Wang M."/>
            <person name="Wang L."/>
        </authorList>
    </citation>
    <scope>NUCLEOTIDE SEQUENCE [LARGE SCALE GENOMIC DNA]</scope>
    <source>
        <strain evidence="2 3">CBS 8904</strain>
    </source>
</reference>
<dbReference type="HOGENOM" id="CLU_877692_0_0_1"/>
<proteinExistence type="predicted"/>
<name>K1VVS1_TRIAC</name>
<evidence type="ECO:0000313" key="3">
    <source>
        <dbReference type="Proteomes" id="UP000006757"/>
    </source>
</evidence>
<evidence type="ECO:0000256" key="1">
    <source>
        <dbReference type="SAM" id="MobiDB-lite"/>
    </source>
</evidence>
<accession>K1VVS1</accession>
<protein>
    <submittedName>
        <fullName evidence="2">Uncharacterized protein</fullName>
    </submittedName>
</protein>
<evidence type="ECO:0000313" key="2">
    <source>
        <dbReference type="EMBL" id="EKD00943.1"/>
    </source>
</evidence>
<comment type="caution">
    <text evidence="2">The sequence shown here is derived from an EMBL/GenBank/DDBJ whole genome shotgun (WGS) entry which is preliminary data.</text>
</comment>